<dbReference type="KEGG" id="pbor:BSF38_03402"/>
<gene>
    <name evidence="3" type="ORF">BSF38_03402</name>
</gene>
<evidence type="ECO:0000259" key="2">
    <source>
        <dbReference type="Pfam" id="PF09346"/>
    </source>
</evidence>
<dbReference type="RefSeq" id="WP_076347554.1">
    <property type="nucleotide sequence ID" value="NZ_CP019082.1"/>
</dbReference>
<keyword evidence="4" id="KW-1185">Reference proteome</keyword>
<reference evidence="4" key="1">
    <citation type="submission" date="2016-12" db="EMBL/GenBank/DDBJ databases">
        <title>Comparative genomics of four Isosphaeraceae planctomycetes: a common pool of plasmids and glycoside hydrolase genes.</title>
        <authorList>
            <person name="Ivanova A."/>
        </authorList>
    </citation>
    <scope>NUCLEOTIDE SEQUENCE [LARGE SCALE GENOMIC DNA]</scope>
    <source>
        <strain evidence="4">PX4</strain>
    </source>
</reference>
<evidence type="ECO:0000313" key="4">
    <source>
        <dbReference type="Proteomes" id="UP000186309"/>
    </source>
</evidence>
<dbReference type="InterPro" id="IPR037883">
    <property type="entry name" value="Knr4/Smi1-like_sf"/>
</dbReference>
<accession>A0A1U7CSG1</accession>
<dbReference type="EMBL" id="CP019082">
    <property type="protein sequence ID" value="APW61872.1"/>
    <property type="molecule type" value="Genomic_DNA"/>
</dbReference>
<evidence type="ECO:0000256" key="1">
    <source>
        <dbReference type="SAM" id="MobiDB-lite"/>
    </source>
</evidence>
<dbReference type="Proteomes" id="UP000186309">
    <property type="component" value="Chromosome"/>
</dbReference>
<protein>
    <recommendedName>
        <fullName evidence="2">Knr4/Smi1-like domain-containing protein</fullName>
    </recommendedName>
</protein>
<proteinExistence type="predicted"/>
<feature type="domain" description="Knr4/Smi1-like" evidence="2">
    <location>
        <begin position="15"/>
        <end position="134"/>
    </location>
</feature>
<sequence>MIDLEGFWKDDDGAGATPDELADWERNHAVVLPRLLREALAIRDGGALRDAPIDISPLGAIKQVGPDFWEHASVEHEVENRGLVFEFGRHTEGELGLLLDYNANGPEGEPSVASYTLGDLEVDHVADSLDEFIAAQIETDDAPVVDWDETVDAPDVLGREVVETSTWDGEQSSLEQVLIRRDVGLILYTRQRDSESEILSKTTLPGPIVAPLATIHSYRPPPDATFALHLQSEEFDGIVYLASSKVGESGWKNSVTHGAPIYVAFESADRGRLEALRSAVLGPAARVAESRESSRAAMVPRRETPDQLAESKPRATFPGLTPLSEILRQQIEETSDRSGADGEIDSGPPREE</sequence>
<dbReference type="InterPro" id="IPR018958">
    <property type="entry name" value="Knr4/Smi1-like_dom"/>
</dbReference>
<name>A0A1U7CSG1_9BACT</name>
<dbReference type="SUPFAM" id="SSF160631">
    <property type="entry name" value="SMI1/KNR4-like"/>
    <property type="match status" value="1"/>
</dbReference>
<feature type="compositionally biased region" description="Basic and acidic residues" evidence="1">
    <location>
        <begin position="330"/>
        <end position="340"/>
    </location>
</feature>
<organism evidence="3 4">
    <name type="scientific">Paludisphaera borealis</name>
    <dbReference type="NCBI Taxonomy" id="1387353"/>
    <lineage>
        <taxon>Bacteria</taxon>
        <taxon>Pseudomonadati</taxon>
        <taxon>Planctomycetota</taxon>
        <taxon>Planctomycetia</taxon>
        <taxon>Isosphaerales</taxon>
        <taxon>Isosphaeraceae</taxon>
        <taxon>Paludisphaera</taxon>
    </lineage>
</organism>
<dbReference type="Gene3D" id="3.40.1580.10">
    <property type="entry name" value="SMI1/KNR4-like"/>
    <property type="match status" value="1"/>
</dbReference>
<dbReference type="AlphaFoldDB" id="A0A1U7CSG1"/>
<evidence type="ECO:0000313" key="3">
    <source>
        <dbReference type="EMBL" id="APW61872.1"/>
    </source>
</evidence>
<feature type="region of interest" description="Disordered" evidence="1">
    <location>
        <begin position="290"/>
        <end position="352"/>
    </location>
</feature>
<feature type="compositionally biased region" description="Basic and acidic residues" evidence="1">
    <location>
        <begin position="290"/>
        <end position="313"/>
    </location>
</feature>
<dbReference type="Pfam" id="PF09346">
    <property type="entry name" value="SMI1_KNR4"/>
    <property type="match status" value="1"/>
</dbReference>